<reference evidence="1" key="1">
    <citation type="submission" date="2022-11" db="EMBL/GenBank/DDBJ databases">
        <title>Centuries of genome instability and evolution in soft-shell clam transmissible cancer (bioRxiv).</title>
        <authorList>
            <person name="Hart S.F.M."/>
            <person name="Yonemitsu M.A."/>
            <person name="Giersch R.M."/>
            <person name="Beal B.F."/>
            <person name="Arriagada G."/>
            <person name="Davis B.W."/>
            <person name="Ostrander E.A."/>
            <person name="Goff S.P."/>
            <person name="Metzger M.J."/>
        </authorList>
    </citation>
    <scope>NUCLEOTIDE SEQUENCE</scope>
    <source>
        <strain evidence="1">MELC-2E11</strain>
        <tissue evidence="1">Siphon/mantle</tissue>
    </source>
</reference>
<gene>
    <name evidence="1" type="ORF">MAR_006535</name>
</gene>
<proteinExistence type="predicted"/>
<dbReference type="EMBL" id="CP111012">
    <property type="protein sequence ID" value="WAQ94064.1"/>
    <property type="molecule type" value="Genomic_DNA"/>
</dbReference>
<name>A0ABY7D8R8_MYAAR</name>
<evidence type="ECO:0000313" key="2">
    <source>
        <dbReference type="Proteomes" id="UP001164746"/>
    </source>
</evidence>
<evidence type="ECO:0000313" key="1">
    <source>
        <dbReference type="EMBL" id="WAQ94064.1"/>
    </source>
</evidence>
<organism evidence="1 2">
    <name type="scientific">Mya arenaria</name>
    <name type="common">Soft-shell clam</name>
    <dbReference type="NCBI Taxonomy" id="6604"/>
    <lineage>
        <taxon>Eukaryota</taxon>
        <taxon>Metazoa</taxon>
        <taxon>Spiralia</taxon>
        <taxon>Lophotrochozoa</taxon>
        <taxon>Mollusca</taxon>
        <taxon>Bivalvia</taxon>
        <taxon>Autobranchia</taxon>
        <taxon>Heteroconchia</taxon>
        <taxon>Euheterodonta</taxon>
        <taxon>Imparidentia</taxon>
        <taxon>Neoheterodontei</taxon>
        <taxon>Myida</taxon>
        <taxon>Myoidea</taxon>
        <taxon>Myidae</taxon>
        <taxon>Mya</taxon>
    </lineage>
</organism>
<accession>A0ABY7D8R8</accession>
<sequence length="198" mass="22559">MKGVKQVEIEMNKLTSDVFNKQRNEKQLRNIKYNFHKSKKDVSETGNLADQIINVEEMTKSGDFVQSVKHMNALKQPTITLFTDQQITDIKRFCCKGGAVLGMDKTYNLGDFHVTPTVYKDLSVVKRTTQEHPICFGPTYIHTSSTAKTYSSFLHDIAENLAEHEIENLTIGTDEELAMKMQLDAAFPARRMCYAQDI</sequence>
<protein>
    <submittedName>
        <fullName evidence="1">Uncharacterized protein</fullName>
    </submittedName>
</protein>
<dbReference type="Proteomes" id="UP001164746">
    <property type="component" value="Chromosome 1"/>
</dbReference>
<keyword evidence="2" id="KW-1185">Reference proteome</keyword>